<dbReference type="InterPro" id="IPR001598">
    <property type="entry name" value="Transposase_IS30_CS"/>
</dbReference>
<keyword evidence="3" id="KW-0815">Transposition</keyword>
<name>A0ABQ2PTU9_9NEIS</name>
<keyword evidence="8" id="KW-1185">Reference proteome</keyword>
<evidence type="ECO:0000256" key="2">
    <source>
        <dbReference type="ARBA" id="ARBA00006363"/>
    </source>
</evidence>
<organism evidence="7 8">
    <name type="scientific">Silvimonas amylolytica</name>
    <dbReference type="NCBI Taxonomy" id="449663"/>
    <lineage>
        <taxon>Bacteria</taxon>
        <taxon>Pseudomonadati</taxon>
        <taxon>Pseudomonadota</taxon>
        <taxon>Betaproteobacteria</taxon>
        <taxon>Neisseriales</taxon>
        <taxon>Chitinibacteraceae</taxon>
        <taxon>Silvimonas</taxon>
    </lineage>
</organism>
<feature type="domain" description="Integrase catalytic" evidence="6">
    <location>
        <begin position="221"/>
        <end position="382"/>
    </location>
</feature>
<protein>
    <submittedName>
        <fullName evidence="7">IS30 family transposase</fullName>
    </submittedName>
</protein>
<dbReference type="EMBL" id="BMLY01000018">
    <property type="protein sequence ID" value="GGP28349.1"/>
    <property type="molecule type" value="Genomic_DNA"/>
</dbReference>
<dbReference type="Gene3D" id="3.30.420.10">
    <property type="entry name" value="Ribonuclease H-like superfamily/Ribonuclease H"/>
    <property type="match status" value="1"/>
</dbReference>
<proteinExistence type="inferred from homology"/>
<dbReference type="Pfam" id="PF00665">
    <property type="entry name" value="rve"/>
    <property type="match status" value="1"/>
</dbReference>
<dbReference type="InterPro" id="IPR012337">
    <property type="entry name" value="RNaseH-like_sf"/>
</dbReference>
<evidence type="ECO:0000256" key="5">
    <source>
        <dbReference type="ARBA" id="ARBA00023172"/>
    </source>
</evidence>
<evidence type="ECO:0000259" key="6">
    <source>
        <dbReference type="PROSITE" id="PS50994"/>
    </source>
</evidence>
<dbReference type="Pfam" id="PF13936">
    <property type="entry name" value="HTH_38"/>
    <property type="match status" value="1"/>
</dbReference>
<evidence type="ECO:0000256" key="1">
    <source>
        <dbReference type="ARBA" id="ARBA00002190"/>
    </source>
</evidence>
<dbReference type="InterPro" id="IPR001584">
    <property type="entry name" value="Integrase_cat-core"/>
</dbReference>
<dbReference type="InterPro" id="IPR053392">
    <property type="entry name" value="Transposase_IS30-like"/>
</dbReference>
<comment type="caution">
    <text evidence="7">The sequence shown here is derived from an EMBL/GenBank/DDBJ whole genome shotgun (WGS) entry which is preliminary data.</text>
</comment>
<dbReference type="PANTHER" id="PTHR10948:SF23">
    <property type="entry name" value="TRANSPOSASE INSI FOR INSERTION SEQUENCE ELEMENT IS30A-RELATED"/>
    <property type="match status" value="1"/>
</dbReference>
<dbReference type="InterPro" id="IPR036397">
    <property type="entry name" value="RNaseH_sf"/>
</dbReference>
<dbReference type="PROSITE" id="PS01043">
    <property type="entry name" value="TRANSPOSASE_IS30"/>
    <property type="match status" value="1"/>
</dbReference>
<evidence type="ECO:0000313" key="7">
    <source>
        <dbReference type="EMBL" id="GGP28349.1"/>
    </source>
</evidence>
<keyword evidence="4" id="KW-0238">DNA-binding</keyword>
<evidence type="ECO:0000313" key="8">
    <source>
        <dbReference type="Proteomes" id="UP000621859"/>
    </source>
</evidence>
<dbReference type="Pfam" id="PF13565">
    <property type="entry name" value="HTH_32"/>
    <property type="match status" value="1"/>
</dbReference>
<dbReference type="Proteomes" id="UP000621859">
    <property type="component" value="Unassembled WGS sequence"/>
</dbReference>
<comment type="function">
    <text evidence="1">Required for the transposition of the insertion element.</text>
</comment>
<comment type="similarity">
    <text evidence="2">Belongs to the transposase IS30 family.</text>
</comment>
<dbReference type="SUPFAM" id="SSF53098">
    <property type="entry name" value="Ribonuclease H-like"/>
    <property type="match status" value="1"/>
</dbReference>
<keyword evidence="5" id="KW-0233">DNA recombination</keyword>
<gene>
    <name evidence="7" type="ORF">GCM10010971_41680</name>
</gene>
<dbReference type="InterPro" id="IPR025246">
    <property type="entry name" value="IS30-like_HTH"/>
</dbReference>
<accession>A0ABQ2PTU9</accession>
<evidence type="ECO:0000256" key="4">
    <source>
        <dbReference type="ARBA" id="ARBA00023125"/>
    </source>
</evidence>
<sequence length="386" mass="44249">MKQRRRIYYSESQKALMWDRWQQGESLQHIAQLFDRNHSSIQGILAQTGGIRPAPRKRARLALTLTEREEISRALAVGNPIRCIACHLGRAPSTISREIRRNGGCASYRAADADQAAWDRAHRPKRCKLVENPALAQIVADRLQRQWSPEQIAGWLKREHPHDERNQVSHETIYRSLFIQARGALKKELLAHLRRTRAMRRSRHHTQKTEDHGRITDAISIRERPATVQDRAVPGHWEGDLLCGSKNSQIATLVERQTRYVMLVKLRSKDTGSVVTALIKQAHKLPTMLYQSLTWDRGKELADHKRFTLATDIQVYFCDPQHPWQRGTNENTNGLLRQYFPKGTDLSGYTQAELDAVAGRLNERPRKTLGYETPAERFQQAVASTG</sequence>
<dbReference type="RefSeq" id="WP_188698836.1">
    <property type="nucleotide sequence ID" value="NZ_BMLY01000018.1"/>
</dbReference>
<dbReference type="NCBIfam" id="NF033563">
    <property type="entry name" value="transpos_IS30"/>
    <property type="match status" value="1"/>
</dbReference>
<dbReference type="PANTHER" id="PTHR10948">
    <property type="entry name" value="TRANSPOSASE"/>
    <property type="match status" value="1"/>
</dbReference>
<reference evidence="8" key="1">
    <citation type="journal article" date="2019" name="Int. J. Syst. Evol. Microbiol.">
        <title>The Global Catalogue of Microorganisms (GCM) 10K type strain sequencing project: providing services to taxonomists for standard genome sequencing and annotation.</title>
        <authorList>
            <consortium name="The Broad Institute Genomics Platform"/>
            <consortium name="The Broad Institute Genome Sequencing Center for Infectious Disease"/>
            <person name="Wu L."/>
            <person name="Ma J."/>
        </authorList>
    </citation>
    <scope>NUCLEOTIDE SEQUENCE [LARGE SCALE GENOMIC DNA]</scope>
    <source>
        <strain evidence="8">CGMCC 1.8860</strain>
    </source>
</reference>
<dbReference type="InterPro" id="IPR051917">
    <property type="entry name" value="Transposase-Integrase"/>
</dbReference>
<dbReference type="PROSITE" id="PS50994">
    <property type="entry name" value="INTEGRASE"/>
    <property type="match status" value="1"/>
</dbReference>
<evidence type="ECO:0000256" key="3">
    <source>
        <dbReference type="ARBA" id="ARBA00022578"/>
    </source>
</evidence>